<dbReference type="EMBL" id="CM044703">
    <property type="protein sequence ID" value="KAI5671167.1"/>
    <property type="molecule type" value="Genomic_DNA"/>
</dbReference>
<evidence type="ECO:0000313" key="1">
    <source>
        <dbReference type="EMBL" id="KAI5671167.1"/>
    </source>
</evidence>
<accession>A0ACC0BEU9</accession>
<dbReference type="Proteomes" id="UP001060085">
    <property type="component" value="Linkage Group LG03"/>
</dbReference>
<proteinExistence type="predicted"/>
<protein>
    <submittedName>
        <fullName evidence="1">Uncharacterized protein</fullName>
    </submittedName>
</protein>
<comment type="caution">
    <text evidence="1">The sequence shown here is derived from an EMBL/GenBank/DDBJ whole genome shotgun (WGS) entry which is preliminary data.</text>
</comment>
<keyword evidence="2" id="KW-1185">Reference proteome</keyword>
<evidence type="ECO:0000313" key="2">
    <source>
        <dbReference type="Proteomes" id="UP001060085"/>
    </source>
</evidence>
<reference evidence="2" key="1">
    <citation type="journal article" date="2023" name="Nat. Plants">
        <title>Single-cell RNA sequencing provides a high-resolution roadmap for understanding the multicellular compartmentation of specialized metabolism.</title>
        <authorList>
            <person name="Sun S."/>
            <person name="Shen X."/>
            <person name="Li Y."/>
            <person name="Li Y."/>
            <person name="Wang S."/>
            <person name="Li R."/>
            <person name="Zhang H."/>
            <person name="Shen G."/>
            <person name="Guo B."/>
            <person name="Wei J."/>
            <person name="Xu J."/>
            <person name="St-Pierre B."/>
            <person name="Chen S."/>
            <person name="Sun C."/>
        </authorList>
    </citation>
    <scope>NUCLEOTIDE SEQUENCE [LARGE SCALE GENOMIC DNA]</scope>
</reference>
<sequence>MGFRKGRKASLAFVGKNTCKDSCSCSRKVLGKFHFRLLVLAQGSIGLVSEVRLSWAQTTIQKQRKMPISEFSHFVASINAIQSPHLSAVKMAVSGERAYSSSSSQGY</sequence>
<name>A0ACC0BEU9_CATRO</name>
<gene>
    <name evidence="1" type="ORF">M9H77_11531</name>
</gene>
<organism evidence="1 2">
    <name type="scientific">Catharanthus roseus</name>
    <name type="common">Madagascar periwinkle</name>
    <name type="synonym">Vinca rosea</name>
    <dbReference type="NCBI Taxonomy" id="4058"/>
    <lineage>
        <taxon>Eukaryota</taxon>
        <taxon>Viridiplantae</taxon>
        <taxon>Streptophyta</taxon>
        <taxon>Embryophyta</taxon>
        <taxon>Tracheophyta</taxon>
        <taxon>Spermatophyta</taxon>
        <taxon>Magnoliopsida</taxon>
        <taxon>eudicotyledons</taxon>
        <taxon>Gunneridae</taxon>
        <taxon>Pentapetalae</taxon>
        <taxon>asterids</taxon>
        <taxon>lamiids</taxon>
        <taxon>Gentianales</taxon>
        <taxon>Apocynaceae</taxon>
        <taxon>Rauvolfioideae</taxon>
        <taxon>Vinceae</taxon>
        <taxon>Catharanthinae</taxon>
        <taxon>Catharanthus</taxon>
    </lineage>
</organism>